<organism evidence="1 2">
    <name type="scientific">Psychroflexus gondwanensis ACAM 44</name>
    <dbReference type="NCBI Taxonomy" id="1189619"/>
    <lineage>
        <taxon>Bacteria</taxon>
        <taxon>Pseudomonadati</taxon>
        <taxon>Bacteroidota</taxon>
        <taxon>Flavobacteriia</taxon>
        <taxon>Flavobacteriales</taxon>
        <taxon>Flavobacteriaceae</taxon>
        <taxon>Psychroflexus</taxon>
    </lineage>
</organism>
<sequence length="224" mass="26029">MKTKTAILIFANSAPLDAKRKCIKNGKEFFNFQHRNLLELVKESEIPYFWIDENRQVGEDFENRYLNAIQHIFDQGYQQVISIGNDTPGLKLNHILKASELLENNSMCFGPSKDGGFYLWGLRKEAFEKKSFLNFKWNTKDLLPEILSELIYNTIQFACIETLIDLDCNEDAFFLLQNKSIDFQLKYILLKIVRKSNNPSALFQFIIETQLTSLYYNKGSPLSA</sequence>
<name>N1WLS8_9FLAO</name>
<dbReference type="AlphaFoldDB" id="N1WLS8"/>
<proteinExistence type="predicted"/>
<keyword evidence="1" id="KW-0808">Transferase</keyword>
<dbReference type="InterPro" id="IPR029044">
    <property type="entry name" value="Nucleotide-diphossugar_trans"/>
</dbReference>
<dbReference type="PANTHER" id="PTHR36529">
    <property type="entry name" value="SLL1095 PROTEIN"/>
    <property type="match status" value="1"/>
</dbReference>
<evidence type="ECO:0000313" key="1">
    <source>
        <dbReference type="EMBL" id="EMY81246.1"/>
    </source>
</evidence>
<accession>N1WLS8</accession>
<keyword evidence="2" id="KW-1185">Reference proteome</keyword>
<dbReference type="PANTHER" id="PTHR36529:SF1">
    <property type="entry name" value="GLYCOSYLTRANSFERASE"/>
    <property type="match status" value="1"/>
</dbReference>
<gene>
    <name evidence="1" type="ORF">pgond44_07340</name>
</gene>
<dbReference type="EMBL" id="APLF01000006">
    <property type="protein sequence ID" value="EMY81246.1"/>
    <property type="molecule type" value="Genomic_DNA"/>
</dbReference>
<dbReference type="RefSeq" id="WP_003439165.1">
    <property type="nucleotide sequence ID" value="NZ_APLF01000006.1"/>
</dbReference>
<dbReference type="STRING" id="1189619.pgond44_07340"/>
<dbReference type="Pfam" id="PF09837">
    <property type="entry name" value="DUF2064"/>
    <property type="match status" value="1"/>
</dbReference>
<reference evidence="1 2" key="1">
    <citation type="journal article" date="2014" name="Genome Biol. Evol.">
        <title>Extensive gene acquisition in the extremely psychrophilic bacterial species Psychroflexus torquis and the link to sea-ice ecosystem specialism.</title>
        <authorList>
            <person name="Feng S."/>
            <person name="Powell S.M."/>
            <person name="Wilson R."/>
            <person name="Bowman J.P."/>
        </authorList>
    </citation>
    <scope>NUCLEOTIDE SEQUENCE [LARGE SCALE GENOMIC DNA]</scope>
    <source>
        <strain evidence="1 2">ACAM 44</strain>
    </source>
</reference>
<dbReference type="SUPFAM" id="SSF53448">
    <property type="entry name" value="Nucleotide-diphospho-sugar transferases"/>
    <property type="match status" value="1"/>
</dbReference>
<dbReference type="eggNOG" id="COG3222">
    <property type="taxonomic scope" value="Bacteria"/>
</dbReference>
<dbReference type="Gene3D" id="3.90.550.10">
    <property type="entry name" value="Spore Coat Polysaccharide Biosynthesis Protein SpsA, Chain A"/>
    <property type="match status" value="1"/>
</dbReference>
<evidence type="ECO:0000313" key="2">
    <source>
        <dbReference type="Proteomes" id="UP000012317"/>
    </source>
</evidence>
<dbReference type="Proteomes" id="UP000012317">
    <property type="component" value="Unassembled WGS sequence"/>
</dbReference>
<dbReference type="InterPro" id="IPR018641">
    <property type="entry name" value="Trfase_1_rSAM/seldom-assoc"/>
</dbReference>
<comment type="caution">
    <text evidence="1">The sequence shown here is derived from an EMBL/GenBank/DDBJ whole genome shotgun (WGS) entry which is preliminary data.</text>
</comment>
<protein>
    <submittedName>
        <fullName evidence="1">Glyco like cofC transferase, GTA type superfamily protein</fullName>
    </submittedName>
</protein>
<dbReference type="GO" id="GO:0016740">
    <property type="term" value="F:transferase activity"/>
    <property type="evidence" value="ECO:0007669"/>
    <property type="project" value="UniProtKB-KW"/>
</dbReference>
<dbReference type="PATRIC" id="fig|1189619.4.peg.1511"/>